<dbReference type="AlphaFoldDB" id="A0A2U2XGK3"/>
<evidence type="ECO:0000313" key="2">
    <source>
        <dbReference type="Proteomes" id="UP000245370"/>
    </source>
</evidence>
<gene>
    <name evidence="1" type="ORF">DIT68_01015</name>
</gene>
<dbReference type="EMBL" id="QFRJ01000001">
    <property type="protein sequence ID" value="PWH86870.1"/>
    <property type="molecule type" value="Genomic_DNA"/>
</dbReference>
<dbReference type="Proteomes" id="UP000245370">
    <property type="component" value="Unassembled WGS sequence"/>
</dbReference>
<reference evidence="1 2" key="1">
    <citation type="submission" date="2018-05" db="EMBL/GenBank/DDBJ databases">
        <title>Brumimicrobium oceani sp. nov., isolated from coastal sediment.</title>
        <authorList>
            <person name="Kou Y."/>
        </authorList>
    </citation>
    <scope>NUCLEOTIDE SEQUENCE [LARGE SCALE GENOMIC DNA]</scope>
    <source>
        <strain evidence="1 2">C305</strain>
    </source>
</reference>
<proteinExistence type="predicted"/>
<sequence>MIRTTCLNRNKDYRLTLIFPLKQFTLVAECEHKNSVFYFPKDLLWITDWIADNSFLIYV</sequence>
<accession>A0A2U2XGK3</accession>
<comment type="caution">
    <text evidence="1">The sequence shown here is derived from an EMBL/GenBank/DDBJ whole genome shotgun (WGS) entry which is preliminary data.</text>
</comment>
<evidence type="ECO:0000313" key="1">
    <source>
        <dbReference type="EMBL" id="PWH86870.1"/>
    </source>
</evidence>
<name>A0A2U2XGK3_9FLAO</name>
<protein>
    <submittedName>
        <fullName evidence="1">Uncharacterized protein</fullName>
    </submittedName>
</protein>
<organism evidence="1 2">
    <name type="scientific">Brumimicrobium oceani</name>
    <dbReference type="NCBI Taxonomy" id="2100725"/>
    <lineage>
        <taxon>Bacteria</taxon>
        <taxon>Pseudomonadati</taxon>
        <taxon>Bacteroidota</taxon>
        <taxon>Flavobacteriia</taxon>
        <taxon>Flavobacteriales</taxon>
        <taxon>Crocinitomicaceae</taxon>
        <taxon>Brumimicrobium</taxon>
    </lineage>
</organism>
<keyword evidence="2" id="KW-1185">Reference proteome</keyword>
<reference evidence="1 2" key="2">
    <citation type="submission" date="2018-05" db="EMBL/GenBank/DDBJ databases">
        <authorList>
            <person name="Lanie J.A."/>
            <person name="Ng W.-L."/>
            <person name="Kazmierczak K.M."/>
            <person name="Andrzejewski T.M."/>
            <person name="Davidsen T.M."/>
            <person name="Wayne K.J."/>
            <person name="Tettelin H."/>
            <person name="Glass J.I."/>
            <person name="Rusch D."/>
            <person name="Podicherti R."/>
            <person name="Tsui H.-C.T."/>
            <person name="Winkler M.E."/>
        </authorList>
    </citation>
    <scope>NUCLEOTIDE SEQUENCE [LARGE SCALE GENOMIC DNA]</scope>
    <source>
        <strain evidence="1 2">C305</strain>
    </source>
</reference>